<dbReference type="GO" id="GO:0009847">
    <property type="term" value="P:spore germination"/>
    <property type="evidence" value="ECO:0007669"/>
    <property type="project" value="InterPro"/>
</dbReference>
<dbReference type="AlphaFoldDB" id="A0A9D1Y720"/>
<dbReference type="Pfam" id="PF14620">
    <property type="entry name" value="YPEB_PepSY1-2"/>
    <property type="match status" value="1"/>
</dbReference>
<dbReference type="Proteomes" id="UP000823868">
    <property type="component" value="Unassembled WGS sequence"/>
</dbReference>
<sequence>MFTRRGQIRAITFLAAGGVVLGGFALQGQLRAATSEALLARHYEYAFSELTAAVSELDTTLQKGQYATSAGLFSSLCSQAFRQALSAQTALGALPYGNVELEQTAAFLARTGDYALALARLEENSLTDEQRETFSALSQRASTLSAALESLQSDLYAGTLALDDVDAVERRLSQETENGEDVLAGSAFQDIEEGCSDLPTLIYDGPFSDHLLHASPKCLEGLETVNRDEARAAAAAFFGLSPNLFTPASQTEGTLPTYGFSAVADGGELWVEVTQAGGQVLQVLNSRSVGPAQLTREEGMLRAAALLERLNLSGMEPTYSMEEGGRLIVNFAYAQDGVRCYPDLIKVTIALDNGAVVGYEAHNYLMNHTARTLSAPAVSADAAQAKVGKGLTLLSRRLALIPTAGQGEVLCHEFQCEDESGRHCLIYVNAQTGEQEQILLLLEDESGTLVR</sequence>
<dbReference type="InterPro" id="IPR048402">
    <property type="entry name" value="YpeB_N"/>
</dbReference>
<reference evidence="3" key="1">
    <citation type="journal article" date="2021" name="PeerJ">
        <title>Extensive microbial diversity within the chicken gut microbiome revealed by metagenomics and culture.</title>
        <authorList>
            <person name="Gilroy R."/>
            <person name="Ravi A."/>
            <person name="Getino M."/>
            <person name="Pursley I."/>
            <person name="Horton D.L."/>
            <person name="Alikhan N.F."/>
            <person name="Baker D."/>
            <person name="Gharbi K."/>
            <person name="Hall N."/>
            <person name="Watson M."/>
            <person name="Adriaenssens E.M."/>
            <person name="Foster-Nyarko E."/>
            <person name="Jarju S."/>
            <person name="Secka A."/>
            <person name="Antonio M."/>
            <person name="Oren A."/>
            <person name="Chaudhuri R.R."/>
            <person name="La Ragione R."/>
            <person name="Hildebrand F."/>
            <person name="Pallen M.J."/>
        </authorList>
    </citation>
    <scope>NUCLEOTIDE SEQUENCE</scope>
    <source>
        <strain evidence="3">ChiBcec16_6824</strain>
    </source>
</reference>
<organism evidence="3 4">
    <name type="scientific">Candidatus Flavonifractor merdigallinarum</name>
    <dbReference type="NCBI Taxonomy" id="2838589"/>
    <lineage>
        <taxon>Bacteria</taxon>
        <taxon>Bacillati</taxon>
        <taxon>Bacillota</taxon>
        <taxon>Clostridia</taxon>
        <taxon>Eubacteriales</taxon>
        <taxon>Oscillospiraceae</taxon>
        <taxon>Flavonifractor</taxon>
    </lineage>
</organism>
<dbReference type="Pfam" id="PF20769">
    <property type="entry name" value="YPEB_N"/>
    <property type="match status" value="1"/>
</dbReference>
<evidence type="ECO:0000259" key="1">
    <source>
        <dbReference type="Pfam" id="PF14620"/>
    </source>
</evidence>
<name>A0A9D1Y720_9FIRM</name>
<comment type="caution">
    <text evidence="3">The sequence shown here is derived from an EMBL/GenBank/DDBJ whole genome shotgun (WGS) entry which is preliminary data.</text>
</comment>
<reference evidence="3" key="2">
    <citation type="submission" date="2021-04" db="EMBL/GenBank/DDBJ databases">
        <authorList>
            <person name="Gilroy R."/>
        </authorList>
    </citation>
    <scope>NUCLEOTIDE SEQUENCE</scope>
    <source>
        <strain evidence="3">ChiBcec16_6824</strain>
    </source>
</reference>
<evidence type="ECO:0000259" key="2">
    <source>
        <dbReference type="Pfam" id="PF20769"/>
    </source>
</evidence>
<dbReference type="EMBL" id="DXDX01000050">
    <property type="protein sequence ID" value="HIY20755.1"/>
    <property type="molecule type" value="Genomic_DNA"/>
</dbReference>
<feature type="domain" description="Sporulation protein YpeB PepSY1 and PepSY2" evidence="1">
    <location>
        <begin position="187"/>
        <end position="373"/>
    </location>
</feature>
<evidence type="ECO:0000313" key="4">
    <source>
        <dbReference type="Proteomes" id="UP000823868"/>
    </source>
</evidence>
<evidence type="ECO:0000313" key="3">
    <source>
        <dbReference type="EMBL" id="HIY20755.1"/>
    </source>
</evidence>
<feature type="domain" description="Sporulation protein YpeB N-terminal" evidence="2">
    <location>
        <begin position="37"/>
        <end position="161"/>
    </location>
</feature>
<protein>
    <submittedName>
        <fullName evidence="3">Germination protein YpeB</fullName>
    </submittedName>
</protein>
<dbReference type="InterPro" id="IPR014239">
    <property type="entry name" value="YpeB_PepSY1-2"/>
</dbReference>
<gene>
    <name evidence="3" type="ORF">H9841_02490</name>
</gene>
<accession>A0A9D1Y720</accession>
<proteinExistence type="predicted"/>